<evidence type="ECO:0000313" key="1">
    <source>
        <dbReference type="Proteomes" id="UP000035680"/>
    </source>
</evidence>
<evidence type="ECO:0000313" key="2">
    <source>
        <dbReference type="WBParaSite" id="SVE_1000564350.1"/>
    </source>
</evidence>
<reference evidence="1" key="1">
    <citation type="submission" date="2014-07" db="EMBL/GenBank/DDBJ databases">
        <authorList>
            <person name="Martin A.A"/>
            <person name="De Silva N."/>
        </authorList>
    </citation>
    <scope>NUCLEOTIDE SEQUENCE</scope>
</reference>
<dbReference type="AlphaFoldDB" id="A0A0K0FLU7"/>
<reference evidence="2" key="2">
    <citation type="submission" date="2015-08" db="UniProtKB">
        <authorList>
            <consortium name="WormBaseParasite"/>
        </authorList>
    </citation>
    <scope>IDENTIFICATION</scope>
</reference>
<keyword evidence="1" id="KW-1185">Reference proteome</keyword>
<proteinExistence type="predicted"/>
<sequence>MENLISQKMVLKQLQQKIANTINQYVSCKNSGYENPNICGIYPHNFSGVNCETMLQVYPQQMEVNF</sequence>
<organism evidence="1 2">
    <name type="scientific">Strongyloides venezuelensis</name>
    <name type="common">Threadworm</name>
    <dbReference type="NCBI Taxonomy" id="75913"/>
    <lineage>
        <taxon>Eukaryota</taxon>
        <taxon>Metazoa</taxon>
        <taxon>Ecdysozoa</taxon>
        <taxon>Nematoda</taxon>
        <taxon>Chromadorea</taxon>
        <taxon>Rhabditida</taxon>
        <taxon>Tylenchina</taxon>
        <taxon>Panagrolaimomorpha</taxon>
        <taxon>Strongyloidoidea</taxon>
        <taxon>Strongyloididae</taxon>
        <taxon>Strongyloides</taxon>
    </lineage>
</organism>
<dbReference type="Proteomes" id="UP000035680">
    <property type="component" value="Unassembled WGS sequence"/>
</dbReference>
<dbReference type="WBParaSite" id="SVE_1000564350.1">
    <property type="protein sequence ID" value="SVE_1000564350.1"/>
    <property type="gene ID" value="SVE_1000564350"/>
</dbReference>
<accession>A0A0K0FLU7</accession>
<protein>
    <submittedName>
        <fullName evidence="2">Uncharacterized protein</fullName>
    </submittedName>
</protein>
<name>A0A0K0FLU7_STRVS</name>